<reference evidence="3" key="1">
    <citation type="journal article" date="2017" name="Front. Plant Sci.">
        <title>Climate Clever Clovers: New Paradigm to Reduce the Environmental Footprint of Ruminants by Breeding Low Methanogenic Forages Utilizing Haplotype Variation.</title>
        <authorList>
            <person name="Kaur P."/>
            <person name="Appels R."/>
            <person name="Bayer P.E."/>
            <person name="Keeble-Gagnere G."/>
            <person name="Wang J."/>
            <person name="Hirakawa H."/>
            <person name="Shirasawa K."/>
            <person name="Vercoe P."/>
            <person name="Stefanova K."/>
            <person name="Durmic Z."/>
            <person name="Nichols P."/>
            <person name="Revell C."/>
            <person name="Isobe S.N."/>
            <person name="Edwards D."/>
            <person name="Erskine W."/>
        </authorList>
    </citation>
    <scope>NUCLEOTIDE SEQUENCE [LARGE SCALE GENOMIC DNA]</scope>
    <source>
        <strain evidence="3">cv. Daliak</strain>
    </source>
</reference>
<dbReference type="AlphaFoldDB" id="A0A2Z6MNI7"/>
<name>A0A2Z6MNI7_TRISU</name>
<sequence length="169" mass="19108">MTLFNGTSTFTEPSVIISPASSTYIEPPVSVLPTFTFDHPDSNPYRTPSWVVWLLICILAVIFVTVAVAVAVLCCCRRRRYTPQPPPVVLPPLAMTEIEMQRLIATTWRRILTTQQCLIVKILLQNAVLSVCELIVKIRDSGFYQVLIRPVWEHPVLVFLSNDRRVAAE</sequence>
<keyword evidence="1" id="KW-0812">Transmembrane</keyword>
<accession>A0A2Z6MNI7</accession>
<dbReference type="Proteomes" id="UP000242715">
    <property type="component" value="Unassembled WGS sequence"/>
</dbReference>
<organism evidence="2 3">
    <name type="scientific">Trifolium subterraneum</name>
    <name type="common">Subterranean clover</name>
    <dbReference type="NCBI Taxonomy" id="3900"/>
    <lineage>
        <taxon>Eukaryota</taxon>
        <taxon>Viridiplantae</taxon>
        <taxon>Streptophyta</taxon>
        <taxon>Embryophyta</taxon>
        <taxon>Tracheophyta</taxon>
        <taxon>Spermatophyta</taxon>
        <taxon>Magnoliopsida</taxon>
        <taxon>eudicotyledons</taxon>
        <taxon>Gunneridae</taxon>
        <taxon>Pentapetalae</taxon>
        <taxon>rosids</taxon>
        <taxon>fabids</taxon>
        <taxon>Fabales</taxon>
        <taxon>Fabaceae</taxon>
        <taxon>Papilionoideae</taxon>
        <taxon>50 kb inversion clade</taxon>
        <taxon>NPAAA clade</taxon>
        <taxon>Hologalegina</taxon>
        <taxon>IRL clade</taxon>
        <taxon>Trifolieae</taxon>
        <taxon>Trifolium</taxon>
    </lineage>
</organism>
<dbReference type="OrthoDB" id="10593936at2759"/>
<dbReference type="EMBL" id="DF973302">
    <property type="protein sequence ID" value="GAU25060.1"/>
    <property type="molecule type" value="Genomic_DNA"/>
</dbReference>
<keyword evidence="3" id="KW-1185">Reference proteome</keyword>
<evidence type="ECO:0000313" key="2">
    <source>
        <dbReference type="EMBL" id="GAU25060.1"/>
    </source>
</evidence>
<evidence type="ECO:0000256" key="1">
    <source>
        <dbReference type="SAM" id="Phobius"/>
    </source>
</evidence>
<gene>
    <name evidence="2" type="ORF">TSUD_257540</name>
</gene>
<evidence type="ECO:0000313" key="3">
    <source>
        <dbReference type="Proteomes" id="UP000242715"/>
    </source>
</evidence>
<feature type="transmembrane region" description="Helical" evidence="1">
    <location>
        <begin position="50"/>
        <end position="76"/>
    </location>
</feature>
<keyword evidence="1" id="KW-0472">Membrane</keyword>
<proteinExistence type="predicted"/>
<protein>
    <submittedName>
        <fullName evidence="2">Uncharacterized protein</fullName>
    </submittedName>
</protein>
<keyword evidence="1" id="KW-1133">Transmembrane helix</keyword>